<dbReference type="AlphaFoldDB" id="A0AAW6LUA0"/>
<dbReference type="InterPro" id="IPR000641">
    <property type="entry name" value="CbxX/CfxQ"/>
</dbReference>
<dbReference type="GO" id="GO:0005524">
    <property type="term" value="F:ATP binding"/>
    <property type="evidence" value="ECO:0007669"/>
    <property type="project" value="UniProtKB-KW"/>
</dbReference>
<dbReference type="PANTHER" id="PTHR43392">
    <property type="entry name" value="AAA-TYPE ATPASE FAMILY PROTEIN / ANKYRIN REPEAT FAMILY PROTEIN"/>
    <property type="match status" value="1"/>
</dbReference>
<dbReference type="PANTHER" id="PTHR43392:SF2">
    <property type="entry name" value="AAA-TYPE ATPASE FAMILY PROTEIN _ ANKYRIN REPEAT FAMILY PROTEIN"/>
    <property type="match status" value="1"/>
</dbReference>
<keyword evidence="1" id="KW-0547">Nucleotide-binding</keyword>
<reference evidence="4" key="1">
    <citation type="submission" date="2023-02" db="EMBL/GenBank/DDBJ databases">
        <title>A novel hydrolase synthesized by Rhodococcus erythropolis HQ is responsible for the detoxification of Zearalenone.</title>
        <authorList>
            <person name="Hu J."/>
            <person name="Xu J."/>
        </authorList>
    </citation>
    <scope>NUCLEOTIDE SEQUENCE</scope>
    <source>
        <strain evidence="4">HQ</strain>
    </source>
</reference>
<dbReference type="EMBL" id="JARDXE010000023">
    <property type="protein sequence ID" value="MDE8649021.1"/>
    <property type="molecule type" value="Genomic_DNA"/>
</dbReference>
<dbReference type="InterPro" id="IPR050773">
    <property type="entry name" value="CbxX/CfxQ_RuBisCO_ESX"/>
</dbReference>
<dbReference type="GO" id="GO:0016887">
    <property type="term" value="F:ATP hydrolysis activity"/>
    <property type="evidence" value="ECO:0007669"/>
    <property type="project" value="TreeGrafter"/>
</dbReference>
<keyword evidence="2" id="KW-0067">ATP-binding</keyword>
<dbReference type="Proteomes" id="UP001217325">
    <property type="component" value="Unassembled WGS sequence"/>
</dbReference>
<protein>
    <recommendedName>
        <fullName evidence="3">CbbX AAA lid domain-containing protein</fullName>
    </recommendedName>
</protein>
<evidence type="ECO:0000256" key="1">
    <source>
        <dbReference type="ARBA" id="ARBA00022741"/>
    </source>
</evidence>
<proteinExistence type="predicted"/>
<dbReference type="RefSeq" id="WP_275232730.1">
    <property type="nucleotide sequence ID" value="NZ_JARDXE010000023.1"/>
</dbReference>
<feature type="domain" description="CbbX AAA lid" evidence="3">
    <location>
        <begin position="426"/>
        <end position="470"/>
    </location>
</feature>
<accession>A0AAW6LUA0</accession>
<gene>
    <name evidence="4" type="ORF">PXH69_29020</name>
</gene>
<dbReference type="SUPFAM" id="SSF52540">
    <property type="entry name" value="P-loop containing nucleoside triphosphate hydrolases"/>
    <property type="match status" value="1"/>
</dbReference>
<comment type="caution">
    <text evidence="4">The sequence shown here is derived from an EMBL/GenBank/DDBJ whole genome shotgun (WGS) entry which is preliminary data.</text>
</comment>
<evidence type="ECO:0000313" key="4">
    <source>
        <dbReference type="EMBL" id="MDE8649021.1"/>
    </source>
</evidence>
<dbReference type="InterPro" id="IPR027417">
    <property type="entry name" value="P-loop_NTPase"/>
</dbReference>
<evidence type="ECO:0000256" key="2">
    <source>
        <dbReference type="ARBA" id="ARBA00022840"/>
    </source>
</evidence>
<dbReference type="Gene3D" id="1.10.8.60">
    <property type="match status" value="1"/>
</dbReference>
<dbReference type="Gene3D" id="3.40.50.300">
    <property type="entry name" value="P-loop containing nucleotide triphosphate hydrolases"/>
    <property type="match status" value="2"/>
</dbReference>
<organism evidence="4 5">
    <name type="scientific">Rhodococcus qingshengii</name>
    <dbReference type="NCBI Taxonomy" id="334542"/>
    <lineage>
        <taxon>Bacteria</taxon>
        <taxon>Bacillati</taxon>
        <taxon>Actinomycetota</taxon>
        <taxon>Actinomycetes</taxon>
        <taxon>Mycobacteriales</taxon>
        <taxon>Nocardiaceae</taxon>
        <taxon>Rhodococcus</taxon>
        <taxon>Rhodococcus erythropolis group</taxon>
    </lineage>
</organism>
<sequence>MDGWFKQIHSDMHRQCIAIDSPAGGVVLSDGEAREGGLSISLLAALADRYSPQRVNFMTWGFDDERLRKAGLADYLVDSSHGSLTEFLAAAVDEDRARSNKFDESGVGTLADYREKGGIHGPAMANLVIVVKVHLDHESRPTGNDGNALERLKNSNFSGLTVIVDLITDGKSASGALSAAKISLGIDHSYGWVLQAKLDGAKNRWSPRSGEGRNRDQFLAHADSELNRLIGLDEPKKQVQLLRQQVLLEFEYRKRGMPLAKRPRHLLLEGPVGSGKSTMARVIADLYTGLGVLRTGLFEMLSCEPSKLGFLTDRPRGGVLFMDTSRWASRSVIDAIDAIVSREVDDVMFIVAGDSAVLEMAIDAVDGASRDFPTTITFQPYQPSEIAELATEVAGETGQTLTADAGRAIEDHLGMVYRGNPNLAAKALTGNARLARAIVEGAETHRGLRLPTDFTDLTDDELRTLTEVDVTLALRKIFRDSRN</sequence>
<dbReference type="PRINTS" id="PR00819">
    <property type="entry name" value="CBXCFQXSUPER"/>
</dbReference>
<dbReference type="InterPro" id="IPR041627">
    <property type="entry name" value="AAA_lid_6"/>
</dbReference>
<evidence type="ECO:0000259" key="3">
    <source>
        <dbReference type="Pfam" id="PF17866"/>
    </source>
</evidence>
<dbReference type="Pfam" id="PF17866">
    <property type="entry name" value="AAA_lid_6"/>
    <property type="match status" value="1"/>
</dbReference>
<name>A0AAW6LUA0_RHOSG</name>
<evidence type="ECO:0000313" key="5">
    <source>
        <dbReference type="Proteomes" id="UP001217325"/>
    </source>
</evidence>